<evidence type="ECO:0000259" key="2">
    <source>
        <dbReference type="Pfam" id="PF03330"/>
    </source>
</evidence>
<dbReference type="InterPro" id="IPR009009">
    <property type="entry name" value="RlpA-like_DPBB"/>
</dbReference>
<dbReference type="InterPro" id="IPR036908">
    <property type="entry name" value="RlpA-like_sf"/>
</dbReference>
<feature type="domain" description="RlpA-like protein double-psi beta-barrel" evidence="2">
    <location>
        <begin position="26"/>
        <end position="113"/>
    </location>
</feature>
<accession>A0ABV8QX38</accession>
<organism evidence="3 4">
    <name type="scientific">Ferruginibacter yonginensis</name>
    <dbReference type="NCBI Taxonomy" id="1310416"/>
    <lineage>
        <taxon>Bacteria</taxon>
        <taxon>Pseudomonadati</taxon>
        <taxon>Bacteroidota</taxon>
        <taxon>Chitinophagia</taxon>
        <taxon>Chitinophagales</taxon>
        <taxon>Chitinophagaceae</taxon>
        <taxon>Ferruginibacter</taxon>
    </lineage>
</organism>
<name>A0ABV8QX38_9BACT</name>
<evidence type="ECO:0000313" key="3">
    <source>
        <dbReference type="EMBL" id="MFC4263614.1"/>
    </source>
</evidence>
<sequence length="120" mass="13111">MGQVVPQSKILADTLKITTASTTLYGEASYYASKFEERKTASGQKFKHAQLTAACNSLPLGTTVRVTNLRNGKVITVVINDRLHPKTTRLIDLTKKAATALNFVNAGLTRVKVEVIDTYN</sequence>
<dbReference type="Proteomes" id="UP001595907">
    <property type="component" value="Unassembled WGS sequence"/>
</dbReference>
<dbReference type="PANTHER" id="PTHR34183">
    <property type="entry name" value="ENDOLYTIC PEPTIDOGLYCAN TRANSGLYCOSYLASE RLPA"/>
    <property type="match status" value="1"/>
</dbReference>
<proteinExistence type="inferred from homology"/>
<dbReference type="Gene3D" id="2.40.40.10">
    <property type="entry name" value="RlpA-like domain"/>
    <property type="match status" value="1"/>
</dbReference>
<evidence type="ECO:0000256" key="1">
    <source>
        <dbReference type="RuleBase" id="RU003495"/>
    </source>
</evidence>
<dbReference type="Pfam" id="PF03330">
    <property type="entry name" value="DPBB_1"/>
    <property type="match status" value="1"/>
</dbReference>
<dbReference type="EMBL" id="JBHSCZ010000003">
    <property type="protein sequence ID" value="MFC4263614.1"/>
    <property type="molecule type" value="Genomic_DNA"/>
</dbReference>
<protein>
    <submittedName>
        <fullName evidence="3">Septal ring lytic transglycosylase RlpA family protein</fullName>
    </submittedName>
</protein>
<evidence type="ECO:0000313" key="4">
    <source>
        <dbReference type="Proteomes" id="UP001595907"/>
    </source>
</evidence>
<comment type="caution">
    <text evidence="3">The sequence shown here is derived from an EMBL/GenBank/DDBJ whole genome shotgun (WGS) entry which is preliminary data.</text>
</comment>
<gene>
    <name evidence="3" type="ORF">ACFOWM_12035</name>
</gene>
<dbReference type="NCBIfam" id="TIGR00413">
    <property type="entry name" value="rlpA"/>
    <property type="match status" value="1"/>
</dbReference>
<dbReference type="PANTHER" id="PTHR34183:SF8">
    <property type="entry name" value="ENDOLYTIC PEPTIDOGLYCAN TRANSGLYCOSYLASE RLPA-RELATED"/>
    <property type="match status" value="1"/>
</dbReference>
<keyword evidence="4" id="KW-1185">Reference proteome</keyword>
<dbReference type="SUPFAM" id="SSF50685">
    <property type="entry name" value="Barwin-like endoglucanases"/>
    <property type="match status" value="1"/>
</dbReference>
<dbReference type="InterPro" id="IPR012997">
    <property type="entry name" value="RplA"/>
</dbReference>
<reference evidence="4" key="1">
    <citation type="journal article" date="2019" name="Int. J. Syst. Evol. Microbiol.">
        <title>The Global Catalogue of Microorganisms (GCM) 10K type strain sequencing project: providing services to taxonomists for standard genome sequencing and annotation.</title>
        <authorList>
            <consortium name="The Broad Institute Genomics Platform"/>
            <consortium name="The Broad Institute Genome Sequencing Center for Infectious Disease"/>
            <person name="Wu L."/>
            <person name="Ma J."/>
        </authorList>
    </citation>
    <scope>NUCLEOTIDE SEQUENCE [LARGE SCALE GENOMIC DNA]</scope>
    <source>
        <strain evidence="4">CECT 8289</strain>
    </source>
</reference>
<comment type="similarity">
    <text evidence="1">Belongs to the RlpA family.</text>
</comment>
<dbReference type="CDD" id="cd22268">
    <property type="entry name" value="DPBB_RlpA-like"/>
    <property type="match status" value="1"/>
</dbReference>
<dbReference type="RefSeq" id="WP_379710436.1">
    <property type="nucleotide sequence ID" value="NZ_JBHSCZ010000003.1"/>
</dbReference>